<dbReference type="InterPro" id="IPR021514">
    <property type="entry name" value="DUF3176"/>
</dbReference>
<dbReference type="Pfam" id="PF11374">
    <property type="entry name" value="DUF3176"/>
    <property type="match status" value="1"/>
</dbReference>
<evidence type="ECO:0000256" key="2">
    <source>
        <dbReference type="SAM" id="Phobius"/>
    </source>
</evidence>
<feature type="transmembrane region" description="Helical" evidence="2">
    <location>
        <begin position="566"/>
        <end position="589"/>
    </location>
</feature>
<evidence type="ECO:0000313" key="4">
    <source>
        <dbReference type="Proteomes" id="UP001056384"/>
    </source>
</evidence>
<dbReference type="PANTHER" id="PTHR37576">
    <property type="entry name" value="DEFECT AT LOW TEMPERATURE PROTEIN 1"/>
    <property type="match status" value="1"/>
</dbReference>
<accession>A0A9Q9AVW2</accession>
<dbReference type="Proteomes" id="UP001056384">
    <property type="component" value="Chromosome 9"/>
</dbReference>
<evidence type="ECO:0000313" key="3">
    <source>
        <dbReference type="EMBL" id="USW56872.1"/>
    </source>
</evidence>
<name>A0A9Q9AVW2_9PEZI</name>
<evidence type="ECO:0000256" key="1">
    <source>
        <dbReference type="SAM" id="MobiDB-lite"/>
    </source>
</evidence>
<feature type="region of interest" description="Disordered" evidence="1">
    <location>
        <begin position="1"/>
        <end position="50"/>
    </location>
</feature>
<keyword evidence="4" id="KW-1185">Reference proteome</keyword>
<dbReference type="AlphaFoldDB" id="A0A9Q9AVW2"/>
<feature type="compositionally biased region" description="Polar residues" evidence="1">
    <location>
        <begin position="12"/>
        <end position="23"/>
    </location>
</feature>
<keyword evidence="2" id="KW-0812">Transmembrane</keyword>
<reference evidence="3" key="1">
    <citation type="submission" date="2022-06" db="EMBL/GenBank/DDBJ databases">
        <title>Complete genome sequences of two strains of the flax pathogen Septoria linicola.</title>
        <authorList>
            <person name="Lapalu N."/>
            <person name="Simon A."/>
            <person name="Demenou B."/>
            <person name="Paumier D."/>
            <person name="Guillot M.-P."/>
            <person name="Gout L."/>
            <person name="Valade R."/>
        </authorList>
    </citation>
    <scope>NUCLEOTIDE SEQUENCE</scope>
    <source>
        <strain evidence="3">SE15195</strain>
    </source>
</reference>
<proteinExistence type="predicted"/>
<dbReference type="PANTHER" id="PTHR37576:SF2">
    <property type="entry name" value="DEFECT AT LOW TEMPERATURE PROTEIN 1"/>
    <property type="match status" value="1"/>
</dbReference>
<feature type="transmembrane region" description="Helical" evidence="2">
    <location>
        <begin position="100"/>
        <end position="130"/>
    </location>
</feature>
<organism evidence="3 4">
    <name type="scientific">Septoria linicola</name>
    <dbReference type="NCBI Taxonomy" id="215465"/>
    <lineage>
        <taxon>Eukaryota</taxon>
        <taxon>Fungi</taxon>
        <taxon>Dikarya</taxon>
        <taxon>Ascomycota</taxon>
        <taxon>Pezizomycotina</taxon>
        <taxon>Dothideomycetes</taxon>
        <taxon>Dothideomycetidae</taxon>
        <taxon>Mycosphaerellales</taxon>
        <taxon>Mycosphaerellaceae</taxon>
        <taxon>Septoria</taxon>
    </lineage>
</organism>
<feature type="transmembrane region" description="Helical" evidence="2">
    <location>
        <begin position="65"/>
        <end position="88"/>
    </location>
</feature>
<sequence>MDGKKEVRVTERTISFEPSNNAHETAEQREAREDAEIKLEAGAGSDRSSLDDPDWKPGYMNRFPWLGFGSLVVVLLCAIACVLTLVFAQGKSESEWPEQIAPNVIITVLNSCANLAFGIAISNGIAIAWWRKTLHGSTIEQLNRSWLFSSSVKDVVLGAKYFNFIALAALAAKLTIIDGALLQKSYGTEIRADKPVEVQVLGYANETIPMTGRVAGREFRPALLAKNFNDDLKVWAQGGGLLPNIYTGCDGLCFLGVPGAGFEFDCAAPEQVNIDYGVQLPNATAALSNCTAQADGTFNTTECQQAQQNFSAELFHLTFTAVYDNSEANYSWINMSIVSTNATTTGDTCPGTSTRQICKLRPAIIDYPVRIENFKDSHSVRSMSLGVDPNKQDNSTFKQFDTVKKQQNGFNIISYNDVHEDFVSNGLDTRTRVGGVALGLETYLGGRASMTYGGVNGYALEQTGNAAVYLDNDLGTQQGRLQTSNECGFQYVNPMEEQHLDKKLELLDPEGNYDVPSIVGKINQIMFSLALDISNEDDDKDVVGGTRNRTATLYRDTIHYKIDENYMWGAFATIILCIFCVLPVYWGYWQLGRNVTLGPFEIAAAFRAPNLYHESNKPIDKLIKTEVGGREVKFGAITSGDDAGKIGVAEPEVVSRIHPAATPAAIKRISSMRHSK</sequence>
<feature type="compositionally biased region" description="Basic and acidic residues" evidence="1">
    <location>
        <begin position="24"/>
        <end position="39"/>
    </location>
</feature>
<dbReference type="OrthoDB" id="3649517at2759"/>
<gene>
    <name evidence="3" type="ORF">Slin15195_G101910</name>
</gene>
<keyword evidence="2" id="KW-0472">Membrane</keyword>
<protein>
    <submittedName>
        <fullName evidence="3">Uncharacterized protein</fullName>
    </submittedName>
</protein>
<dbReference type="EMBL" id="CP099426">
    <property type="protein sequence ID" value="USW56872.1"/>
    <property type="molecule type" value="Genomic_DNA"/>
</dbReference>
<feature type="compositionally biased region" description="Basic and acidic residues" evidence="1">
    <location>
        <begin position="1"/>
        <end position="11"/>
    </location>
</feature>
<keyword evidence="2" id="KW-1133">Transmembrane helix</keyword>